<name>A0A9D5C3W6_9LILI</name>
<dbReference type="Pfam" id="PF02458">
    <property type="entry name" value="Transferase"/>
    <property type="match status" value="1"/>
</dbReference>
<evidence type="ECO:0000313" key="4">
    <source>
        <dbReference type="EMBL" id="KAJ0965830.1"/>
    </source>
</evidence>
<evidence type="ECO:0000256" key="3">
    <source>
        <dbReference type="ARBA" id="ARBA00023315"/>
    </source>
</evidence>
<evidence type="ECO:0000313" key="5">
    <source>
        <dbReference type="Proteomes" id="UP001085076"/>
    </source>
</evidence>
<reference evidence="4" key="1">
    <citation type="submission" date="2021-03" db="EMBL/GenBank/DDBJ databases">
        <authorList>
            <person name="Li Z."/>
            <person name="Yang C."/>
        </authorList>
    </citation>
    <scope>NUCLEOTIDE SEQUENCE</scope>
    <source>
        <strain evidence="4">Dzin_1.0</strain>
        <tissue evidence="4">Leaf</tissue>
    </source>
</reference>
<keyword evidence="3" id="KW-0012">Acyltransferase</keyword>
<gene>
    <name evidence="4" type="ORF">J5N97_026968</name>
</gene>
<keyword evidence="2" id="KW-0808">Transferase</keyword>
<dbReference type="Gene3D" id="3.30.559.10">
    <property type="entry name" value="Chloramphenicol acetyltransferase-like domain"/>
    <property type="match status" value="2"/>
</dbReference>
<proteinExistence type="inferred from homology"/>
<dbReference type="PANTHER" id="PTHR31642:SF138">
    <property type="entry name" value="PUTRESCINE HYDROXYCINNAMOYLTRANSFERASE 1"/>
    <property type="match status" value="1"/>
</dbReference>
<dbReference type="FunFam" id="3.30.559.10:FF:000015">
    <property type="entry name" value="Spermidine hydroxycinnamoyl transferase"/>
    <property type="match status" value="1"/>
</dbReference>
<dbReference type="InterPro" id="IPR023213">
    <property type="entry name" value="CAT-like_dom_sf"/>
</dbReference>
<keyword evidence="5" id="KW-1185">Reference proteome</keyword>
<dbReference type="OrthoDB" id="781390at2759"/>
<sequence length="328" mass="35956">MAVEIQVIESGLVAPREETPRHSIWLSNLDILVARAHTPTIYFYRPNGSGDFFLPETMKAALSKVLVHFYPLAGRLGVDPDGRVQIECTGEGVLFVVARSESVADEFGEFEPSDELRRLLVPSAPSGTPPCILVMLQLTFFKCGGVCLGTAVHHTAADGLAALHFMNTWSDITRGITETLVPPFIDRTLLRARDPPTVTSEHIEYASKPLSKHSAAKRAFDSAILKLTKAQVESIKYSGGIGKKPLSSFKAVVAHVWRSACKARKLKDSEETRLYMTADALHLASSHHSHKDILAMASSGIGRGVMPVKLWAMSLILLQRRSISQLFD</sequence>
<dbReference type="AlphaFoldDB" id="A0A9D5C3W6"/>
<comment type="similarity">
    <text evidence="1">Belongs to the plant acyltransferase family.</text>
</comment>
<evidence type="ECO:0000256" key="2">
    <source>
        <dbReference type="ARBA" id="ARBA00022679"/>
    </source>
</evidence>
<protein>
    <submittedName>
        <fullName evidence="4">Uncharacterized protein</fullName>
    </submittedName>
</protein>
<accession>A0A9D5C3W6</accession>
<dbReference type="EMBL" id="JAGGNH010000008">
    <property type="protein sequence ID" value="KAJ0965830.1"/>
    <property type="molecule type" value="Genomic_DNA"/>
</dbReference>
<dbReference type="GO" id="GO:0016747">
    <property type="term" value="F:acyltransferase activity, transferring groups other than amino-acyl groups"/>
    <property type="evidence" value="ECO:0007669"/>
    <property type="project" value="TreeGrafter"/>
</dbReference>
<dbReference type="InterPro" id="IPR050317">
    <property type="entry name" value="Plant_Fungal_Acyltransferase"/>
</dbReference>
<reference evidence="4" key="2">
    <citation type="journal article" date="2022" name="Hortic Res">
        <title>The genome of Dioscorea zingiberensis sheds light on the biosynthesis, origin and evolution of the medicinally important diosgenin saponins.</title>
        <authorList>
            <person name="Li Y."/>
            <person name="Tan C."/>
            <person name="Li Z."/>
            <person name="Guo J."/>
            <person name="Li S."/>
            <person name="Chen X."/>
            <person name="Wang C."/>
            <person name="Dai X."/>
            <person name="Yang H."/>
            <person name="Song W."/>
            <person name="Hou L."/>
            <person name="Xu J."/>
            <person name="Tong Z."/>
            <person name="Xu A."/>
            <person name="Yuan X."/>
            <person name="Wang W."/>
            <person name="Yang Q."/>
            <person name="Chen L."/>
            <person name="Sun Z."/>
            <person name="Wang K."/>
            <person name="Pan B."/>
            <person name="Chen J."/>
            <person name="Bao Y."/>
            <person name="Liu F."/>
            <person name="Qi X."/>
            <person name="Gang D.R."/>
            <person name="Wen J."/>
            <person name="Li J."/>
        </authorList>
    </citation>
    <scope>NUCLEOTIDE SEQUENCE</scope>
    <source>
        <strain evidence="4">Dzin_1.0</strain>
    </source>
</reference>
<evidence type="ECO:0000256" key="1">
    <source>
        <dbReference type="ARBA" id="ARBA00009861"/>
    </source>
</evidence>
<dbReference type="PANTHER" id="PTHR31642">
    <property type="entry name" value="TRICHOTHECENE 3-O-ACETYLTRANSFERASE"/>
    <property type="match status" value="1"/>
</dbReference>
<dbReference type="SUPFAM" id="SSF52777">
    <property type="entry name" value="CoA-dependent acyltransferases"/>
    <property type="match status" value="1"/>
</dbReference>
<dbReference type="Proteomes" id="UP001085076">
    <property type="component" value="Miscellaneous, Linkage group lg08"/>
</dbReference>
<organism evidence="4 5">
    <name type="scientific">Dioscorea zingiberensis</name>
    <dbReference type="NCBI Taxonomy" id="325984"/>
    <lineage>
        <taxon>Eukaryota</taxon>
        <taxon>Viridiplantae</taxon>
        <taxon>Streptophyta</taxon>
        <taxon>Embryophyta</taxon>
        <taxon>Tracheophyta</taxon>
        <taxon>Spermatophyta</taxon>
        <taxon>Magnoliopsida</taxon>
        <taxon>Liliopsida</taxon>
        <taxon>Dioscoreales</taxon>
        <taxon>Dioscoreaceae</taxon>
        <taxon>Dioscorea</taxon>
    </lineage>
</organism>
<comment type="caution">
    <text evidence="4">The sequence shown here is derived from an EMBL/GenBank/DDBJ whole genome shotgun (WGS) entry which is preliminary data.</text>
</comment>